<protein>
    <submittedName>
        <fullName evidence="1">Uncharacterized protein</fullName>
    </submittedName>
</protein>
<evidence type="ECO:0000313" key="2">
    <source>
        <dbReference type="Proteomes" id="UP001187343"/>
    </source>
</evidence>
<sequence>MADCLSCLSQTSENISLPEDPQMSLYLLGLSCASRLKNIVSQFPTYLVSSQLQTTLSQGLTGAAKVPFPDFLSHSIRVFIYKSSKFLFKLDAVRAIYPPSIYSRASSRDLLMKHFPQQEKGQTRPLEVQRDAVIMGSVQESPAPAASTRSFPFMCGLAPC</sequence>
<name>A0AA88TJF1_9TELE</name>
<proteinExistence type="predicted"/>
<accession>A0AA88TJF1</accession>
<comment type="caution">
    <text evidence="1">The sequence shown here is derived from an EMBL/GenBank/DDBJ whole genome shotgun (WGS) entry which is preliminary data.</text>
</comment>
<dbReference type="AlphaFoldDB" id="A0AA88TJF1"/>
<keyword evidence="2" id="KW-1185">Reference proteome</keyword>
<evidence type="ECO:0000313" key="1">
    <source>
        <dbReference type="EMBL" id="KAK2881624.1"/>
    </source>
</evidence>
<dbReference type="Proteomes" id="UP001187343">
    <property type="component" value="Unassembled WGS sequence"/>
</dbReference>
<organism evidence="1 2">
    <name type="scientific">Cirrhinus molitorella</name>
    <name type="common">mud carp</name>
    <dbReference type="NCBI Taxonomy" id="172907"/>
    <lineage>
        <taxon>Eukaryota</taxon>
        <taxon>Metazoa</taxon>
        <taxon>Chordata</taxon>
        <taxon>Craniata</taxon>
        <taxon>Vertebrata</taxon>
        <taxon>Euteleostomi</taxon>
        <taxon>Actinopterygii</taxon>
        <taxon>Neopterygii</taxon>
        <taxon>Teleostei</taxon>
        <taxon>Ostariophysi</taxon>
        <taxon>Cypriniformes</taxon>
        <taxon>Cyprinidae</taxon>
        <taxon>Labeoninae</taxon>
        <taxon>Labeonini</taxon>
        <taxon>Cirrhinus</taxon>
    </lineage>
</organism>
<dbReference type="EMBL" id="JAUYZG010000018">
    <property type="protein sequence ID" value="KAK2881624.1"/>
    <property type="molecule type" value="Genomic_DNA"/>
</dbReference>
<gene>
    <name evidence="1" type="ORF">Q8A67_018892</name>
</gene>
<reference evidence="1" key="1">
    <citation type="submission" date="2023-08" db="EMBL/GenBank/DDBJ databases">
        <title>Chromosome-level Genome Assembly of mud carp (Cirrhinus molitorella).</title>
        <authorList>
            <person name="Liu H."/>
        </authorList>
    </citation>
    <scope>NUCLEOTIDE SEQUENCE</scope>
    <source>
        <strain evidence="1">Prfri</strain>
        <tissue evidence="1">Muscle</tissue>
    </source>
</reference>